<dbReference type="SUPFAM" id="SSF53474">
    <property type="entry name" value="alpha/beta-Hydrolases"/>
    <property type="match status" value="1"/>
</dbReference>
<dbReference type="InterPro" id="IPR029058">
    <property type="entry name" value="AB_hydrolase_fold"/>
</dbReference>
<reference evidence="5" key="2">
    <citation type="submission" date="2016-10" db="EMBL/GenBank/DDBJ databases">
        <authorList>
            <person name="Varghese N."/>
            <person name="Submissions S."/>
        </authorList>
    </citation>
    <scope>NUCLEOTIDE SEQUENCE [LARGE SCALE GENOMIC DNA]</scope>
    <source>
        <strain evidence="5">DSM 27982</strain>
    </source>
</reference>
<evidence type="ECO:0000313" key="6">
    <source>
        <dbReference type="Proteomes" id="UP000199671"/>
    </source>
</evidence>
<dbReference type="Pfam" id="PF07859">
    <property type="entry name" value="Abhydrolase_3"/>
    <property type="match status" value="1"/>
</dbReference>
<evidence type="ECO:0000313" key="4">
    <source>
        <dbReference type="EMBL" id="SDN61967.1"/>
    </source>
</evidence>
<evidence type="ECO:0000259" key="2">
    <source>
        <dbReference type="Pfam" id="PF07859"/>
    </source>
</evidence>
<evidence type="ECO:0000313" key="5">
    <source>
        <dbReference type="Proteomes" id="UP000198541"/>
    </source>
</evidence>
<dbReference type="GO" id="GO:0016787">
    <property type="term" value="F:hydrolase activity"/>
    <property type="evidence" value="ECO:0007669"/>
    <property type="project" value="UniProtKB-KW"/>
</dbReference>
<dbReference type="Proteomes" id="UP000199671">
    <property type="component" value="Unassembled WGS sequence"/>
</dbReference>
<accession>A0A1G9ULL6</accession>
<reference evidence="3 6" key="1">
    <citation type="submission" date="2016-10" db="EMBL/GenBank/DDBJ databases">
        <authorList>
            <person name="de Groot N.N."/>
        </authorList>
    </citation>
    <scope>NUCLEOTIDE SEQUENCE [LARGE SCALE GENOMIC DNA]</scope>
    <source>
        <strain evidence="4">DSM 27982</strain>
        <strain evidence="3 6">KPR-7B</strain>
    </source>
</reference>
<dbReference type="InterPro" id="IPR013094">
    <property type="entry name" value="AB_hydrolase_3"/>
</dbReference>
<evidence type="ECO:0000313" key="3">
    <source>
        <dbReference type="EMBL" id="SDM60435.1"/>
    </source>
</evidence>
<protein>
    <submittedName>
        <fullName evidence="3">Acetyl esterase/lipase</fullName>
    </submittedName>
</protein>
<organism evidence="3 6">
    <name type="scientific">Actinomyces ruminicola</name>
    <dbReference type="NCBI Taxonomy" id="332524"/>
    <lineage>
        <taxon>Bacteria</taxon>
        <taxon>Bacillati</taxon>
        <taxon>Actinomycetota</taxon>
        <taxon>Actinomycetes</taxon>
        <taxon>Actinomycetales</taxon>
        <taxon>Actinomycetaceae</taxon>
        <taxon>Actinomyces</taxon>
    </lineage>
</organism>
<dbReference type="InterPro" id="IPR050300">
    <property type="entry name" value="GDXG_lipolytic_enzyme"/>
</dbReference>
<dbReference type="RefSeq" id="WP_092535988.1">
    <property type="nucleotide sequence ID" value="NZ_FNHU01000004.1"/>
</dbReference>
<dbReference type="AlphaFoldDB" id="A0A1G9ULL6"/>
<sequence length="357" mass="37810">MSPSTRATLGAAAIAALSAVGALAVRRRELGPGLERVAHELRAPLLVIGRGPTGDPEDLPADFSSLLSSRLPTRVFPPRLGRRAVASWQGREVPVWVYQTAGRRQTPPTGALVWLHGGGYVGGSPAQDHLLCSRIARELGILVVSVDYRLAPAHPYPAALDDADAALRWLVQQAGDLGVDPARIAVGGASAGGGLAAALAGRALDEGLRPAFQLLVYPMLDDRTGAGGVEIPGRGEFVWTARRNAESWGAYLGRPAREQPDSAPAEAAPAAAPWAVPARRADLRGLPDAWIGVGDLDLFLDEDRAYAERLRAAGVRVQLRVEPGMYHAADYCTWSGAMRDFRDEAITALGRALAAQR</sequence>
<dbReference type="EMBL" id="FNIM01000008">
    <property type="protein sequence ID" value="SDN61967.1"/>
    <property type="molecule type" value="Genomic_DNA"/>
</dbReference>
<feature type="domain" description="Alpha/beta hydrolase fold-3" evidence="2">
    <location>
        <begin position="112"/>
        <end position="328"/>
    </location>
</feature>
<dbReference type="STRING" id="332524.SAMN04487766_104140"/>
<dbReference type="Proteomes" id="UP000198541">
    <property type="component" value="Unassembled WGS sequence"/>
</dbReference>
<dbReference type="PANTHER" id="PTHR48081:SF8">
    <property type="entry name" value="ALPHA_BETA HYDROLASE FOLD-3 DOMAIN-CONTAINING PROTEIN-RELATED"/>
    <property type="match status" value="1"/>
</dbReference>
<dbReference type="PANTHER" id="PTHR48081">
    <property type="entry name" value="AB HYDROLASE SUPERFAMILY PROTEIN C4A8.06C"/>
    <property type="match status" value="1"/>
</dbReference>
<name>A0A1G9ULL6_9ACTO</name>
<dbReference type="OrthoDB" id="9803828at2"/>
<evidence type="ECO:0000256" key="1">
    <source>
        <dbReference type="ARBA" id="ARBA00022801"/>
    </source>
</evidence>
<gene>
    <name evidence="3" type="ORF">SAMN04487766_104140</name>
    <name evidence="4" type="ORF">SAMN05216355_10851</name>
</gene>
<keyword evidence="5" id="KW-1185">Reference proteome</keyword>
<keyword evidence="1" id="KW-0378">Hydrolase</keyword>
<dbReference type="Gene3D" id="3.40.50.1820">
    <property type="entry name" value="alpha/beta hydrolase"/>
    <property type="match status" value="1"/>
</dbReference>
<dbReference type="EMBL" id="FNHU01000004">
    <property type="protein sequence ID" value="SDM60435.1"/>
    <property type="molecule type" value="Genomic_DNA"/>
</dbReference>
<proteinExistence type="predicted"/>